<proteinExistence type="predicted"/>
<dbReference type="Proteomes" id="UP000219901">
    <property type="component" value="Unassembled WGS sequence"/>
</dbReference>
<dbReference type="AlphaFoldDB" id="A0A2A6ZW54"/>
<dbReference type="InterPro" id="IPR025948">
    <property type="entry name" value="HTH-like_dom"/>
</dbReference>
<dbReference type="EMBL" id="NMTV01000078">
    <property type="protein sequence ID" value="PDX71067.1"/>
    <property type="molecule type" value="Genomic_DNA"/>
</dbReference>
<dbReference type="Pfam" id="PF13333">
    <property type="entry name" value="rve_2"/>
    <property type="match status" value="1"/>
</dbReference>
<dbReference type="GO" id="GO:0043565">
    <property type="term" value="F:sequence-specific DNA binding"/>
    <property type="evidence" value="ECO:0007669"/>
    <property type="project" value="InterPro"/>
</dbReference>
<dbReference type="InterPro" id="IPR036397">
    <property type="entry name" value="RNaseH_sf"/>
</dbReference>
<sequence length="523" mass="61202">MSKRSPKSVSEKLEIVLLHLEEGKSLSWLTRNQGISKDTLSNWVRKYKEAGVDGLEESRQWKKYSKELKEQAVSDYLNGLGSLKDLTKKYGISDPYVLRSWIKSYTSGKELKATSKGMRRMKQGRKTTFEERIEIVNFTLAHEKDYQGAVEKYGVSYQQIYSWVRKFEKDGSNGLLDRRGKGLTSKPNLTPEEELRLKIKQQEERIKYLEMENGLPKKVRRNQTTKPTVRLGRHLETFQAIKEYADEYEEVSISHLCHILKVSRSDYYKWLQHQETTSEQENLGLMDIIKKLHSQHNGILGYRRMTLFVNRKLETNYNKKRIRRLMHILGLRSIIRRAKGYCTKTSFVNVEDNILNRNFTATAPNQKWCTDVTFLKYGFSCKAYLSAIKDLYDGSIVAYVVGQFNDNELVLETLRKAQKANPNATPLIHSDRGSQYTSKDYYRLTTQYQMTRSMSRVGKCIDNAPIESFFGHFKTECYDLKKYKTFEELVSDIDAYIYFYNHQRFQERNNGLAPLEMRNKAVA</sequence>
<name>A0A2A6ZW54_9FIRM</name>
<gene>
    <name evidence="3" type="ORF">CGS55_15530</name>
</gene>
<protein>
    <submittedName>
        <fullName evidence="3">IS3 family transposase</fullName>
    </submittedName>
</protein>
<dbReference type="Pfam" id="PF13518">
    <property type="entry name" value="HTH_28"/>
    <property type="match status" value="2"/>
</dbReference>
<dbReference type="InterPro" id="IPR050900">
    <property type="entry name" value="Transposase_IS3/IS150/IS904"/>
</dbReference>
<feature type="domain" description="Integrase catalytic" evidence="2">
    <location>
        <begin position="360"/>
        <end position="522"/>
    </location>
</feature>
<dbReference type="InterPro" id="IPR048020">
    <property type="entry name" value="Transpos_IS3"/>
</dbReference>
<evidence type="ECO:0000313" key="4">
    <source>
        <dbReference type="Proteomes" id="UP000219901"/>
    </source>
</evidence>
<reference evidence="3 4" key="1">
    <citation type="journal article" date="2017" name="Front. Microbiol.">
        <title>New Insights into the Diversity of the Genus Faecalibacterium.</title>
        <authorList>
            <person name="Benevides L."/>
            <person name="Burman S."/>
            <person name="Martin R."/>
            <person name="Robert V."/>
            <person name="Thomas M."/>
            <person name="Miquel S."/>
            <person name="Chain F."/>
            <person name="Sokol H."/>
            <person name="Bermudez-Humaran L.G."/>
            <person name="Morrison M."/>
            <person name="Langella P."/>
            <person name="Azevedo V.A."/>
            <person name="Chatel J.M."/>
            <person name="Soares S."/>
        </authorList>
    </citation>
    <scope>NUCLEOTIDE SEQUENCE [LARGE SCALE GENOMIC DNA]</scope>
    <source>
        <strain evidence="3 4">CNCM I 4546</strain>
    </source>
</reference>
<dbReference type="Pfam" id="PF13276">
    <property type="entry name" value="HTH_21"/>
    <property type="match status" value="1"/>
</dbReference>
<dbReference type="RefSeq" id="WP_097784009.1">
    <property type="nucleotide sequence ID" value="NZ_NMTV01000078.1"/>
</dbReference>
<dbReference type="PANTHER" id="PTHR46889:SF4">
    <property type="entry name" value="TRANSPOSASE INSO FOR INSERTION SEQUENCE ELEMENT IS911B-RELATED"/>
    <property type="match status" value="1"/>
</dbReference>
<accession>A0A2A6ZW54</accession>
<evidence type="ECO:0000256" key="1">
    <source>
        <dbReference type="ARBA" id="ARBA00002286"/>
    </source>
</evidence>
<dbReference type="SUPFAM" id="SSF48295">
    <property type="entry name" value="TrpR-like"/>
    <property type="match status" value="3"/>
</dbReference>
<dbReference type="InterPro" id="IPR010921">
    <property type="entry name" value="Trp_repressor/repl_initiator"/>
</dbReference>
<dbReference type="SUPFAM" id="SSF53098">
    <property type="entry name" value="Ribonuclease H-like"/>
    <property type="match status" value="1"/>
</dbReference>
<dbReference type="Pfam" id="PF00665">
    <property type="entry name" value="rve"/>
    <property type="match status" value="1"/>
</dbReference>
<dbReference type="PROSITE" id="PS50994">
    <property type="entry name" value="INTEGRASE"/>
    <property type="match status" value="1"/>
</dbReference>
<dbReference type="InterPro" id="IPR055247">
    <property type="entry name" value="InsJ-like_HTH"/>
</dbReference>
<evidence type="ECO:0000259" key="2">
    <source>
        <dbReference type="PROSITE" id="PS50994"/>
    </source>
</evidence>
<dbReference type="InterPro" id="IPR036388">
    <property type="entry name" value="WH-like_DNA-bd_sf"/>
</dbReference>
<dbReference type="NCBIfam" id="NF033516">
    <property type="entry name" value="transpos_IS3"/>
    <property type="match status" value="1"/>
</dbReference>
<dbReference type="Gene3D" id="1.10.10.10">
    <property type="entry name" value="Winged helix-like DNA-binding domain superfamily/Winged helix DNA-binding domain"/>
    <property type="match status" value="2"/>
</dbReference>
<dbReference type="PANTHER" id="PTHR46889">
    <property type="entry name" value="TRANSPOSASE INSF FOR INSERTION SEQUENCE IS3B-RELATED"/>
    <property type="match status" value="1"/>
</dbReference>
<dbReference type="GO" id="GO:0015074">
    <property type="term" value="P:DNA integration"/>
    <property type="evidence" value="ECO:0007669"/>
    <property type="project" value="InterPro"/>
</dbReference>
<evidence type="ECO:0000313" key="3">
    <source>
        <dbReference type="EMBL" id="PDX71067.1"/>
    </source>
</evidence>
<comment type="caution">
    <text evidence="3">The sequence shown here is derived from an EMBL/GenBank/DDBJ whole genome shotgun (WGS) entry which is preliminary data.</text>
</comment>
<comment type="function">
    <text evidence="1">Involved in the transposition of the insertion sequence.</text>
</comment>
<dbReference type="Gene3D" id="3.30.420.10">
    <property type="entry name" value="Ribonuclease H-like superfamily/Ribonuclease H"/>
    <property type="match status" value="1"/>
</dbReference>
<dbReference type="InterPro" id="IPR001584">
    <property type="entry name" value="Integrase_cat-core"/>
</dbReference>
<organism evidence="3 4">
    <name type="scientific">Faecalibacterium prausnitzii</name>
    <dbReference type="NCBI Taxonomy" id="853"/>
    <lineage>
        <taxon>Bacteria</taxon>
        <taxon>Bacillati</taxon>
        <taxon>Bacillota</taxon>
        <taxon>Clostridia</taxon>
        <taxon>Eubacteriales</taxon>
        <taxon>Oscillospiraceae</taxon>
        <taxon>Faecalibacterium</taxon>
    </lineage>
</organism>
<dbReference type="InterPro" id="IPR012337">
    <property type="entry name" value="RNaseH-like_sf"/>
</dbReference>